<dbReference type="Pfam" id="PF06013">
    <property type="entry name" value="WXG100"/>
    <property type="match status" value="1"/>
</dbReference>
<dbReference type="RefSeq" id="WP_215915768.1">
    <property type="nucleotide sequence ID" value="NZ_JAHKNI010000001.1"/>
</dbReference>
<gene>
    <name evidence="2" type="ORF">KO481_05625</name>
</gene>
<comment type="similarity">
    <text evidence="1">Belongs to the WXG100 family.</text>
</comment>
<dbReference type="InterPro" id="IPR036689">
    <property type="entry name" value="ESAT-6-like_sf"/>
</dbReference>
<evidence type="ECO:0000313" key="2">
    <source>
        <dbReference type="EMBL" id="MBU3061003.1"/>
    </source>
</evidence>
<reference evidence="2 3" key="1">
    <citation type="submission" date="2021-06" db="EMBL/GenBank/DDBJ databases">
        <title>Actinomycetes sequencing.</title>
        <authorList>
            <person name="Shan Q."/>
        </authorList>
    </citation>
    <scope>NUCLEOTIDE SEQUENCE [LARGE SCALE GENOMIC DNA]</scope>
    <source>
        <strain evidence="2 3">NEAU-G5</strain>
    </source>
</reference>
<dbReference type="NCBIfam" id="TIGR03930">
    <property type="entry name" value="WXG100_ESAT6"/>
    <property type="match status" value="1"/>
</dbReference>
<dbReference type="InterPro" id="IPR010310">
    <property type="entry name" value="T7SS_ESAT-6-like"/>
</dbReference>
<dbReference type="Proteomes" id="UP000733379">
    <property type="component" value="Unassembled WGS sequence"/>
</dbReference>
<sequence>MSSEFTVDLEQLDRIVSRLTGLSGFLREHLDELDRKVKTLSNGSWESAAASAYTAAQAQWSAEAREFTDGIAEAGDATRKMHERYTGARDNNRRMLNSGR</sequence>
<keyword evidence="3" id="KW-1185">Reference proteome</keyword>
<organism evidence="2 3">
    <name type="scientific">Nocardia albiluteola</name>
    <dbReference type="NCBI Taxonomy" id="2842303"/>
    <lineage>
        <taxon>Bacteria</taxon>
        <taxon>Bacillati</taxon>
        <taxon>Actinomycetota</taxon>
        <taxon>Actinomycetes</taxon>
        <taxon>Mycobacteriales</taxon>
        <taxon>Nocardiaceae</taxon>
        <taxon>Nocardia</taxon>
    </lineage>
</organism>
<accession>A0ABS6AVD3</accession>
<dbReference type="SUPFAM" id="SSF140453">
    <property type="entry name" value="EsxAB dimer-like"/>
    <property type="match status" value="1"/>
</dbReference>
<dbReference type="EMBL" id="JAHKNI010000001">
    <property type="protein sequence ID" value="MBU3061003.1"/>
    <property type="molecule type" value="Genomic_DNA"/>
</dbReference>
<dbReference type="Gene3D" id="1.10.287.1060">
    <property type="entry name" value="ESAT-6-like"/>
    <property type="match status" value="1"/>
</dbReference>
<evidence type="ECO:0000313" key="3">
    <source>
        <dbReference type="Proteomes" id="UP000733379"/>
    </source>
</evidence>
<evidence type="ECO:0000256" key="1">
    <source>
        <dbReference type="RuleBase" id="RU362001"/>
    </source>
</evidence>
<comment type="caution">
    <text evidence="2">The sequence shown here is derived from an EMBL/GenBank/DDBJ whole genome shotgun (WGS) entry which is preliminary data.</text>
</comment>
<protein>
    <recommendedName>
        <fullName evidence="1">ESAT-6-like protein</fullName>
    </recommendedName>
</protein>
<name>A0ABS6AVD3_9NOCA</name>
<proteinExistence type="inferred from homology"/>